<dbReference type="Gene3D" id="3.40.50.720">
    <property type="entry name" value="NAD(P)-binding Rossmann-like Domain"/>
    <property type="match status" value="2"/>
</dbReference>
<evidence type="ECO:0000259" key="3">
    <source>
        <dbReference type="Pfam" id="PF02719"/>
    </source>
</evidence>
<dbReference type="AlphaFoldDB" id="A0AB35YY58"/>
<feature type="transmembrane region" description="Helical" evidence="2">
    <location>
        <begin position="97"/>
        <end position="114"/>
    </location>
</feature>
<dbReference type="InterPro" id="IPR051203">
    <property type="entry name" value="Polysaccharide_Synthase-Rel"/>
</dbReference>
<dbReference type="SUPFAM" id="SSF51735">
    <property type="entry name" value="NAD(P)-binding Rossmann-fold domains"/>
    <property type="match status" value="1"/>
</dbReference>
<feature type="transmembrane region" description="Helical" evidence="2">
    <location>
        <begin position="64"/>
        <end position="85"/>
    </location>
</feature>
<keyword evidence="7" id="KW-1185">Reference proteome</keyword>
<feature type="domain" description="Polysaccharide biosynthesis protein CapD-like" evidence="3">
    <location>
        <begin position="313"/>
        <end position="596"/>
    </location>
</feature>
<proteinExistence type="inferred from homology"/>
<reference evidence="4 7" key="1">
    <citation type="submission" date="2024-01" db="EMBL/GenBank/DDBJ databases">
        <title>Aequorivita flavus sp. nov., isolated from deep-sea sediment.</title>
        <authorList>
            <person name="Chen X."/>
        </authorList>
    </citation>
    <scope>NUCLEOTIDE SEQUENCE</scope>
    <source>
        <strain evidence="4">MCCC 1A16923</strain>
        <strain evidence="5 7">MCCC 1A16935</strain>
    </source>
</reference>
<dbReference type="EMBL" id="JAZBJM010000008">
    <property type="protein sequence ID" value="MEM0519014.1"/>
    <property type="molecule type" value="Genomic_DNA"/>
</dbReference>
<comment type="similarity">
    <text evidence="1">Belongs to the polysaccharide synthase family.</text>
</comment>
<dbReference type="PANTHER" id="PTHR43318">
    <property type="entry name" value="UDP-N-ACETYLGLUCOSAMINE 4,6-DEHYDRATASE"/>
    <property type="match status" value="1"/>
</dbReference>
<protein>
    <submittedName>
        <fullName evidence="4">Nucleoside-diphosphate sugar epimerase/dehydratase</fullName>
    </submittedName>
</protein>
<dbReference type="Proteomes" id="UP001388259">
    <property type="component" value="Unassembled WGS sequence"/>
</dbReference>
<name>A0AB35YY58_9FLAO</name>
<sequence length="679" mass="75822">MEKNMKLTFLNKQYAGVRNFVLEQNFLPRWMVVIIDLSLCLFAFIITIFILRSVPITTPTVLTLIEKSLLILVVQLLCFSVFRTYSGIIRHSTFTDVYRIALASGSVFLLTMIGNNAYASFTGQHVFAGTGLLLYTCLSFGLLMAFRILVKETYRFLSITASQNSKKRILVFGVSDTSIGLAQSLIGDAHSPYRPVAFLSTSEKGHNFKIMDLPILMCCGTIENDLKRIKEKYNAQGVLLVGDTLSVPEKNNIVEKTFAAGLEVYNTFMPEKWDKLSDVHLKIAPLQIEDLLERDPIEIDSNLISSDLQGKTILVTGGAGSIGGELAKQIAAFKPKKMIVLDNAESALHAIDLHLKKNFPKLKYQCYLADVTQKGRMEGIFAKFHFDVVYHAAAYKHVPMIENHPREGIRINTMGTRIVAKLACDYGCERFVMISTDKAVNPSNVMGATKRAAEMYVQALQRKPGVTTKFVTTRFGNVLGSNGSVIPFFKEQIKNGGPVTVTHKDIIRYFMTIQEACQLVLQAGTMGKGGEIFVFDMGKPVRILDMAERMIKLSGLKPYDDIPIEITGLREGEKLYEELLNAGECSLTTFHPKIMVSGVVEYDYEYISQALNNLDILINKVVKKREIIKTLKQLVPEFKSQNSVYVDLDLLEKPVDVTVLNGHTLPSQKPKPIHAKTGN</sequence>
<organism evidence="4 6">
    <name type="scientific">Aequorivita flava</name>
    <dbReference type="NCBI Taxonomy" id="3114371"/>
    <lineage>
        <taxon>Bacteria</taxon>
        <taxon>Pseudomonadati</taxon>
        <taxon>Bacteroidota</taxon>
        <taxon>Flavobacteriia</taxon>
        <taxon>Flavobacteriales</taxon>
        <taxon>Flavobacteriaceae</taxon>
        <taxon>Aequorivita</taxon>
    </lineage>
</organism>
<keyword evidence="2" id="KW-1133">Transmembrane helix</keyword>
<keyword evidence="2" id="KW-0812">Transmembrane</keyword>
<dbReference type="RefSeq" id="WP_342687641.1">
    <property type="nucleotide sequence ID" value="NZ_JAZBJM010000008.1"/>
</dbReference>
<evidence type="ECO:0000256" key="2">
    <source>
        <dbReference type="SAM" id="Phobius"/>
    </source>
</evidence>
<evidence type="ECO:0000313" key="5">
    <source>
        <dbReference type="EMBL" id="MEM0574095.1"/>
    </source>
</evidence>
<evidence type="ECO:0000313" key="4">
    <source>
        <dbReference type="EMBL" id="MEM0519014.1"/>
    </source>
</evidence>
<comment type="caution">
    <text evidence="4">The sequence shown here is derived from an EMBL/GenBank/DDBJ whole genome shotgun (WGS) entry which is preliminary data.</text>
</comment>
<dbReference type="PANTHER" id="PTHR43318:SF1">
    <property type="entry name" value="POLYSACCHARIDE BIOSYNTHESIS PROTEIN EPSC-RELATED"/>
    <property type="match status" value="1"/>
</dbReference>
<keyword evidence="2" id="KW-0472">Membrane</keyword>
<feature type="transmembrane region" description="Helical" evidence="2">
    <location>
        <begin position="30"/>
        <end position="52"/>
    </location>
</feature>
<dbReference type="CDD" id="cd05237">
    <property type="entry name" value="UDP_invert_4-6DH_SDR_e"/>
    <property type="match status" value="1"/>
</dbReference>
<evidence type="ECO:0000313" key="6">
    <source>
        <dbReference type="Proteomes" id="UP001388259"/>
    </source>
</evidence>
<gene>
    <name evidence="5" type="ORF">VZD24_11245</name>
    <name evidence="4" type="ORF">VZD85_11660</name>
</gene>
<dbReference type="Proteomes" id="UP001390963">
    <property type="component" value="Unassembled WGS sequence"/>
</dbReference>
<dbReference type="Pfam" id="PF02719">
    <property type="entry name" value="Polysacc_synt_2"/>
    <property type="match status" value="1"/>
</dbReference>
<feature type="transmembrane region" description="Helical" evidence="2">
    <location>
        <begin position="126"/>
        <end position="149"/>
    </location>
</feature>
<dbReference type="EMBL" id="JBANCF010000009">
    <property type="protein sequence ID" value="MEM0574095.1"/>
    <property type="molecule type" value="Genomic_DNA"/>
</dbReference>
<dbReference type="InterPro" id="IPR036291">
    <property type="entry name" value="NAD(P)-bd_dom_sf"/>
</dbReference>
<accession>A0AB35YY58</accession>
<evidence type="ECO:0000313" key="7">
    <source>
        <dbReference type="Proteomes" id="UP001390963"/>
    </source>
</evidence>
<evidence type="ECO:0000256" key="1">
    <source>
        <dbReference type="ARBA" id="ARBA00007430"/>
    </source>
</evidence>
<dbReference type="InterPro" id="IPR003869">
    <property type="entry name" value="Polysac_CapD-like"/>
</dbReference>